<dbReference type="Pfam" id="PF03099">
    <property type="entry name" value="BPL_LplA_LipB"/>
    <property type="match status" value="1"/>
</dbReference>
<feature type="domain" description="BPL/LPL catalytic" evidence="2">
    <location>
        <begin position="20"/>
        <end position="195"/>
    </location>
</feature>
<evidence type="ECO:0000256" key="1">
    <source>
        <dbReference type="ARBA" id="ARBA00022598"/>
    </source>
</evidence>
<dbReference type="RefSeq" id="WP_081587420.1">
    <property type="nucleotide sequence ID" value="NZ_CAPH01000013.1"/>
</dbReference>
<reference evidence="3" key="1">
    <citation type="journal article" date="2022" name="Cell">
        <title>Design, construction, and in vivo augmentation of a complex gut microbiome.</title>
        <authorList>
            <person name="Cheng A.G."/>
            <person name="Ho P.Y."/>
            <person name="Aranda-Diaz A."/>
            <person name="Jain S."/>
            <person name="Yu F.B."/>
            <person name="Meng X."/>
            <person name="Wang M."/>
            <person name="Iakiviak M."/>
            <person name="Nagashima K."/>
            <person name="Zhao A."/>
            <person name="Murugkar P."/>
            <person name="Patil A."/>
            <person name="Atabakhsh K."/>
            <person name="Weakley A."/>
            <person name="Yan J."/>
            <person name="Brumbaugh A.R."/>
            <person name="Higginbottom S."/>
            <person name="Dimas A."/>
            <person name="Shiver A.L."/>
            <person name="Deutschbauer A."/>
            <person name="Neff N."/>
            <person name="Sonnenburg J.L."/>
            <person name="Huang K.C."/>
            <person name="Fischbach M.A."/>
        </authorList>
    </citation>
    <scope>NUCLEOTIDE SEQUENCE</scope>
    <source>
        <strain evidence="3">AP11</strain>
    </source>
</reference>
<proteinExistence type="predicted"/>
<dbReference type="InterPro" id="IPR045864">
    <property type="entry name" value="aa-tRNA-synth_II/BPL/LPL"/>
</dbReference>
<protein>
    <submittedName>
        <fullName evidence="3">Biotin--[acetyl-CoA-carboxylase] ligase</fullName>
        <ecNumber evidence="3">6.3.4.15</ecNumber>
    </submittedName>
</protein>
<dbReference type="GeneID" id="82891407"/>
<dbReference type="PANTHER" id="PTHR12835:SF5">
    <property type="entry name" value="BIOTIN--PROTEIN LIGASE"/>
    <property type="match status" value="1"/>
</dbReference>
<keyword evidence="1 3" id="KW-0436">Ligase</keyword>
<evidence type="ECO:0000313" key="3">
    <source>
        <dbReference type="EMBL" id="UWN56356.1"/>
    </source>
</evidence>
<dbReference type="PROSITE" id="PS51733">
    <property type="entry name" value="BPL_LPL_CATALYTIC"/>
    <property type="match status" value="1"/>
</dbReference>
<organism evidence="3 4">
    <name type="scientific">Alistipes ihumii AP11</name>
    <dbReference type="NCBI Taxonomy" id="1211813"/>
    <lineage>
        <taxon>Bacteria</taxon>
        <taxon>Pseudomonadati</taxon>
        <taxon>Bacteroidota</taxon>
        <taxon>Bacteroidia</taxon>
        <taxon>Bacteroidales</taxon>
        <taxon>Rikenellaceae</taxon>
        <taxon>Alistipes</taxon>
    </lineage>
</organism>
<dbReference type="InterPro" id="IPR004143">
    <property type="entry name" value="BPL_LPL_catalytic"/>
</dbReference>
<evidence type="ECO:0000259" key="2">
    <source>
        <dbReference type="PROSITE" id="PS51733"/>
    </source>
</evidence>
<dbReference type="Gene3D" id="3.30.930.10">
    <property type="entry name" value="Bira Bifunctional Protein, Domain 2"/>
    <property type="match status" value="1"/>
</dbReference>
<dbReference type="Proteomes" id="UP001059295">
    <property type="component" value="Chromosome"/>
</dbReference>
<dbReference type="EMBL" id="CP102294">
    <property type="protein sequence ID" value="UWN56356.1"/>
    <property type="molecule type" value="Genomic_DNA"/>
</dbReference>
<dbReference type="CDD" id="cd16442">
    <property type="entry name" value="BPL"/>
    <property type="match status" value="1"/>
</dbReference>
<accession>A0ABY5UYQ7</accession>
<dbReference type="EC" id="6.3.4.15" evidence="3"/>
<gene>
    <name evidence="3" type="ORF">NQ491_06695</name>
</gene>
<sequence>MNDKNRKRVVRRRLEEFASRTGFALGFFDELASTNNEARDARYTNGAVVIAERQSRGRGQRGNSWSSAEGMNLTFSAVLCPAGLRAESQFYLSKAVALSVSDTVDSFGIESRIKWPNDIYVGDGKVAGILIENDLMGACVSRSIAGIGLNVNQTAFDPALPNPTSLALQKGAEFDRSEVFERFYGFLTVRCRQLDGGDYGKLDEDYIARLYRFGERHPFVDGLTGERFRGTIRDVLYGGELRVEKETGEICDYLFKEIEYVHDRDGEVSAK</sequence>
<dbReference type="SUPFAM" id="SSF55681">
    <property type="entry name" value="Class II aaRS and biotin synthetases"/>
    <property type="match status" value="1"/>
</dbReference>
<dbReference type="GO" id="GO:0004077">
    <property type="term" value="F:biotin--[biotin carboxyl-carrier protein] ligase activity"/>
    <property type="evidence" value="ECO:0007669"/>
    <property type="project" value="UniProtKB-EC"/>
</dbReference>
<keyword evidence="4" id="KW-1185">Reference proteome</keyword>
<dbReference type="PANTHER" id="PTHR12835">
    <property type="entry name" value="BIOTIN PROTEIN LIGASE"/>
    <property type="match status" value="1"/>
</dbReference>
<dbReference type="NCBIfam" id="TIGR00121">
    <property type="entry name" value="birA_ligase"/>
    <property type="match status" value="1"/>
</dbReference>
<evidence type="ECO:0000313" key="4">
    <source>
        <dbReference type="Proteomes" id="UP001059295"/>
    </source>
</evidence>
<dbReference type="InterPro" id="IPR004408">
    <property type="entry name" value="Biotin_CoA_COase_ligase"/>
</dbReference>
<name>A0ABY5UYQ7_9BACT</name>